<dbReference type="RefSeq" id="WP_087666844.1">
    <property type="nucleotide sequence ID" value="NZ_FCNW02000006.1"/>
</dbReference>
<accession>A0A158GCH1</accession>
<dbReference type="InterPro" id="IPR011577">
    <property type="entry name" value="Cyt_b561_bac/Ni-Hgenase"/>
</dbReference>
<dbReference type="PANTHER" id="PTHR30485">
    <property type="entry name" value="NI/FE-HYDROGENASE 1 B-TYPE CYTOCHROME SUBUNIT"/>
    <property type="match status" value="1"/>
</dbReference>
<organism evidence="8 9">
    <name type="scientific">Caballeronia humi</name>
    <dbReference type="NCBI Taxonomy" id="326474"/>
    <lineage>
        <taxon>Bacteria</taxon>
        <taxon>Pseudomonadati</taxon>
        <taxon>Pseudomonadota</taxon>
        <taxon>Betaproteobacteria</taxon>
        <taxon>Burkholderiales</taxon>
        <taxon>Burkholderiaceae</taxon>
        <taxon>Caballeronia</taxon>
    </lineage>
</organism>
<gene>
    <name evidence="8" type="ORF">AWB65_01818</name>
</gene>
<comment type="caution">
    <text evidence="8">The sequence shown here is derived from an EMBL/GenBank/DDBJ whole genome shotgun (WGS) entry which is preliminary data.</text>
</comment>
<keyword evidence="2" id="KW-1003">Cell membrane</keyword>
<reference evidence="8" key="1">
    <citation type="submission" date="2016-01" db="EMBL/GenBank/DDBJ databases">
        <authorList>
            <person name="Peeters C."/>
        </authorList>
    </citation>
    <scope>NUCLEOTIDE SEQUENCE [LARGE SCALE GENOMIC DNA]</scope>
    <source>
        <strain evidence="8">LMG 22934</strain>
    </source>
</reference>
<dbReference type="AlphaFoldDB" id="A0A158GCH1"/>
<dbReference type="PANTHER" id="PTHR30485:SF2">
    <property type="entry name" value="BLL0597 PROTEIN"/>
    <property type="match status" value="1"/>
</dbReference>
<dbReference type="STRING" id="326474.AWB65_01818"/>
<keyword evidence="5 6" id="KW-0472">Membrane</keyword>
<evidence type="ECO:0000313" key="9">
    <source>
        <dbReference type="Proteomes" id="UP000054977"/>
    </source>
</evidence>
<dbReference type="SUPFAM" id="SSF81342">
    <property type="entry name" value="Transmembrane di-heme cytochromes"/>
    <property type="match status" value="1"/>
</dbReference>
<dbReference type="OrthoDB" id="196472at2"/>
<protein>
    <submittedName>
        <fullName evidence="8">Cytochrome B561</fullName>
    </submittedName>
</protein>
<dbReference type="Pfam" id="PF01292">
    <property type="entry name" value="Ni_hydr_CYTB"/>
    <property type="match status" value="1"/>
</dbReference>
<keyword evidence="9" id="KW-1185">Reference proteome</keyword>
<feature type="transmembrane region" description="Helical" evidence="6">
    <location>
        <begin position="93"/>
        <end position="116"/>
    </location>
</feature>
<dbReference type="GO" id="GO:0005886">
    <property type="term" value="C:plasma membrane"/>
    <property type="evidence" value="ECO:0007669"/>
    <property type="project" value="UniProtKB-SubCell"/>
</dbReference>
<evidence type="ECO:0000256" key="2">
    <source>
        <dbReference type="ARBA" id="ARBA00022475"/>
    </source>
</evidence>
<evidence type="ECO:0000256" key="5">
    <source>
        <dbReference type="ARBA" id="ARBA00023136"/>
    </source>
</evidence>
<sequence>MPEGRVKTWDLWVRLTHWTVAGIVAWNLFGPTDATHRVLGYIAAGLVGLRIVWGFVGTQYARFSAWWPTPAHLIAYVRSLARGRPMHHLSHNPLGGSMAIALWLLILALGASGWLMRLDAFWGEDWPQELHTVLSIALEVCICVHIAAAIVMSVWTRENLIGAMLTGFKRSGPENEKAPRKRSPS</sequence>
<dbReference type="GO" id="GO:0022904">
    <property type="term" value="P:respiratory electron transport chain"/>
    <property type="evidence" value="ECO:0007669"/>
    <property type="project" value="InterPro"/>
</dbReference>
<evidence type="ECO:0000256" key="1">
    <source>
        <dbReference type="ARBA" id="ARBA00004651"/>
    </source>
</evidence>
<evidence type="ECO:0000256" key="3">
    <source>
        <dbReference type="ARBA" id="ARBA00022692"/>
    </source>
</evidence>
<dbReference type="Proteomes" id="UP000054977">
    <property type="component" value="Unassembled WGS sequence"/>
</dbReference>
<dbReference type="InterPro" id="IPR051542">
    <property type="entry name" value="Hydrogenase_cytochrome"/>
</dbReference>
<feature type="domain" description="Cytochrome b561 bacterial/Ni-hydrogenase" evidence="7">
    <location>
        <begin position="9"/>
        <end position="167"/>
    </location>
</feature>
<keyword evidence="3 6" id="KW-0812">Transmembrane</keyword>
<dbReference type="InterPro" id="IPR016174">
    <property type="entry name" value="Di-haem_cyt_TM"/>
</dbReference>
<dbReference type="GO" id="GO:0009055">
    <property type="term" value="F:electron transfer activity"/>
    <property type="evidence" value="ECO:0007669"/>
    <property type="project" value="InterPro"/>
</dbReference>
<dbReference type="Gene3D" id="1.20.950.20">
    <property type="entry name" value="Transmembrane di-heme cytochromes, Chain C"/>
    <property type="match status" value="1"/>
</dbReference>
<dbReference type="EMBL" id="FCNW02000006">
    <property type="protein sequence ID" value="SAL29814.1"/>
    <property type="molecule type" value="Genomic_DNA"/>
</dbReference>
<evidence type="ECO:0000313" key="8">
    <source>
        <dbReference type="EMBL" id="SAL29814.1"/>
    </source>
</evidence>
<name>A0A158GCH1_9BURK</name>
<proteinExistence type="predicted"/>
<keyword evidence="4 6" id="KW-1133">Transmembrane helix</keyword>
<evidence type="ECO:0000256" key="6">
    <source>
        <dbReference type="SAM" id="Phobius"/>
    </source>
</evidence>
<evidence type="ECO:0000256" key="4">
    <source>
        <dbReference type="ARBA" id="ARBA00022989"/>
    </source>
</evidence>
<comment type="subcellular location">
    <subcellularLocation>
        <location evidence="1">Cell membrane</location>
        <topology evidence="1">Multi-pass membrane protein</topology>
    </subcellularLocation>
</comment>
<dbReference type="GO" id="GO:0020037">
    <property type="term" value="F:heme binding"/>
    <property type="evidence" value="ECO:0007669"/>
    <property type="project" value="TreeGrafter"/>
</dbReference>
<feature type="transmembrane region" description="Helical" evidence="6">
    <location>
        <begin position="38"/>
        <end position="57"/>
    </location>
</feature>
<evidence type="ECO:0000259" key="7">
    <source>
        <dbReference type="Pfam" id="PF01292"/>
    </source>
</evidence>
<feature type="transmembrane region" description="Helical" evidence="6">
    <location>
        <begin position="136"/>
        <end position="155"/>
    </location>
</feature>